<dbReference type="EMBL" id="BRYB01002528">
    <property type="protein sequence ID" value="GMI21144.1"/>
    <property type="molecule type" value="Genomic_DNA"/>
</dbReference>
<evidence type="ECO:0000313" key="2">
    <source>
        <dbReference type="EMBL" id="GMI21144.1"/>
    </source>
</evidence>
<reference evidence="2 3" key="1">
    <citation type="journal article" date="2023" name="Commun. Biol.">
        <title>Genome analysis of Parmales, the sister group of diatoms, reveals the evolutionary specialization of diatoms from phago-mixotrophs to photoautotrophs.</title>
        <authorList>
            <person name="Ban H."/>
            <person name="Sato S."/>
            <person name="Yoshikawa S."/>
            <person name="Yamada K."/>
            <person name="Nakamura Y."/>
            <person name="Ichinomiya M."/>
            <person name="Sato N."/>
            <person name="Blanc-Mathieu R."/>
            <person name="Endo H."/>
            <person name="Kuwata A."/>
            <person name="Ogata H."/>
        </authorList>
    </citation>
    <scope>NUCLEOTIDE SEQUENCE [LARGE SCALE GENOMIC DNA]</scope>
</reference>
<accession>A0ABQ6M7M8</accession>
<feature type="transmembrane region" description="Helical" evidence="1">
    <location>
        <begin position="160"/>
        <end position="186"/>
    </location>
</feature>
<name>A0ABQ6M7M8_9STRA</name>
<evidence type="ECO:0000313" key="3">
    <source>
        <dbReference type="Proteomes" id="UP001165060"/>
    </source>
</evidence>
<gene>
    <name evidence="2" type="ORF">TeGR_g7655</name>
</gene>
<keyword evidence="3" id="KW-1185">Reference proteome</keyword>
<keyword evidence="1" id="KW-1133">Transmembrane helix</keyword>
<sequence length="189" mass="21093">MGELEREYVWFRPMMETIAQRLLKSVSWGLKMRLYTGAALSTMDLLSDVYMIHTYVTTGQHEAALGLAFMVGLCLLFQLFLAWIQTHKGPRLVMLKEMLIVLSGTKPGVDAKRVADGNEQAEHAAINPELEMTGTRCFELVFESIPGAVLQLDSAGRRTAIFFCMIMNGALLLLLRSFSTALLTMVDGR</sequence>
<comment type="caution">
    <text evidence="2">The sequence shown here is derived from an EMBL/GenBank/DDBJ whole genome shotgun (WGS) entry which is preliminary data.</text>
</comment>
<feature type="transmembrane region" description="Helical" evidence="1">
    <location>
        <begin position="64"/>
        <end position="84"/>
    </location>
</feature>
<dbReference type="Proteomes" id="UP001165060">
    <property type="component" value="Unassembled WGS sequence"/>
</dbReference>
<evidence type="ECO:0000256" key="1">
    <source>
        <dbReference type="SAM" id="Phobius"/>
    </source>
</evidence>
<evidence type="ECO:0008006" key="4">
    <source>
        <dbReference type="Google" id="ProtNLM"/>
    </source>
</evidence>
<proteinExistence type="predicted"/>
<organism evidence="2 3">
    <name type="scientific">Tetraparma gracilis</name>
    <dbReference type="NCBI Taxonomy" id="2962635"/>
    <lineage>
        <taxon>Eukaryota</taxon>
        <taxon>Sar</taxon>
        <taxon>Stramenopiles</taxon>
        <taxon>Ochrophyta</taxon>
        <taxon>Bolidophyceae</taxon>
        <taxon>Parmales</taxon>
        <taxon>Triparmaceae</taxon>
        <taxon>Tetraparma</taxon>
    </lineage>
</organism>
<keyword evidence="1" id="KW-0472">Membrane</keyword>
<protein>
    <recommendedName>
        <fullName evidence="4">ABC transmembrane type-1 domain-containing protein</fullName>
    </recommendedName>
</protein>
<keyword evidence="1" id="KW-0812">Transmembrane</keyword>